<dbReference type="OrthoDB" id="2506334at2759"/>
<dbReference type="VEuPathDB" id="FungiDB:MELLADRAFT_89010"/>
<dbReference type="eggNOG" id="ENOG502S7P8">
    <property type="taxonomic scope" value="Eukaryota"/>
</dbReference>
<evidence type="ECO:0000313" key="3">
    <source>
        <dbReference type="Proteomes" id="UP000001072"/>
    </source>
</evidence>
<gene>
    <name evidence="2" type="ORF">MELLADRAFT_89010</name>
</gene>
<feature type="compositionally biased region" description="Basic and acidic residues" evidence="1">
    <location>
        <begin position="34"/>
        <end position="47"/>
    </location>
</feature>
<dbReference type="KEGG" id="mlr:MELLADRAFT_89010"/>
<feature type="region of interest" description="Disordered" evidence="1">
    <location>
        <begin position="636"/>
        <end position="668"/>
    </location>
</feature>
<proteinExistence type="predicted"/>
<sequence length="1155" mass="130259">MKSKMIDAKPDIQDYDINPMEGSEAESVGYDTDEQLRDFSHFPDKEPLGNLDDDNASEDDPDPEEDELNAINHLPVEDKTKKVAKKGKKTFGLPLDHPSFETFIDHSTTLDDKGYPLLPNGKTVFVRHPGQKFTNWGTFGFTYKTSGGGVQKKRPEWRTVRFNCLGVVICCKEDCDYLGSPPTAPGKIDQMKETPVKCPAALCSEYLRHVPCEDTICRMDEHRPTGWGIIRHAGYHVHPWPRRGKPDKLSISKLGDRVVNNPLVGPLQHKVGRAPAGKQEIKTASGIHPAFGNLHQTGYYRRKLLVDAGVIPEKKIPGSGNSFLLDMIHWAKMISSSFLPENTHMTFQTPWMAEQFLAREEDGSVYSGGLLSDVTYKFFANGYLMTTSMYHNVIHRWIPMQLTWRYGLSEEHYVAHFTTLMNQIKEAQLLPDERDILVRQVVNFSVAQQNGFIRAYMAVFDVTDRAQVLGKLRGCQEHFRAQVTRVRRNLNIIPRHQQGKFQRLTEALLEKDVPGKDTYEQNMATLRRLFPRAKRWLDWWQVSDTEAMLFRSRQKQIDDDGLCDDLPETTNAQESMHRVYYMIFEGQCTVQVGLVQLYALVSSLQRDHTDLLRGVAIEYGSTKNYQKVAETLGWSKKNRNRKDKHNDGRAPDTTNALLGTKGSKGSKKLGRPVGSVNIDWNPVTTFQGFYVSNTAGCQNRCWLDAIVECLHALHTPLWFHGSKAASASFPTDQFASADTFFELIFDPRDKAVAVPGPTRTLFRLNRLRKLVCSRDASHRLNKTVPTNTINLCPQDFENQFTYAQTPELLAQWASAAGIRGLSNRHCQLCKKSDKRPPPFVERTQISFEPNTPPPHLYVHLELSSFLVSESRISDMVKMQDECLLPYGLKLYGISYFMRARGFWSGGHFWCQVVRTVGGLAGVWYHNDLENQGNATLISRELESIGGACPKTSWAMYSREPTADESVIIEAAKARITKSNPNPQAPGSEEDSDDYQAPMTQEEMDKILISETDEDEVPKKVMVGTDPQSQAPVEEELEGQGSAVLVLSDSPREKKGGVIHLPTVNVLQILIVFLAESSNARRRRGKVTLKSAKKGKGCDRCRKTCSRLVALTAEQKKPKGWKGWAIVEAETVQTDVAESQEGSDDGTVRKSKRRRG</sequence>
<feature type="region of interest" description="Disordered" evidence="1">
    <location>
        <begin position="1134"/>
        <end position="1155"/>
    </location>
</feature>
<keyword evidence="3" id="KW-1185">Reference proteome</keyword>
<dbReference type="RefSeq" id="XP_007404806.1">
    <property type="nucleotide sequence ID" value="XM_007404744.1"/>
</dbReference>
<dbReference type="AlphaFoldDB" id="F4R6N0"/>
<reference evidence="3" key="1">
    <citation type="journal article" date="2011" name="Proc. Natl. Acad. Sci. U.S.A.">
        <title>Obligate biotrophy features unraveled by the genomic analysis of rust fungi.</title>
        <authorList>
            <person name="Duplessis S."/>
            <person name="Cuomo C.A."/>
            <person name="Lin Y.-C."/>
            <person name="Aerts A."/>
            <person name="Tisserant E."/>
            <person name="Veneault-Fourrey C."/>
            <person name="Joly D.L."/>
            <person name="Hacquard S."/>
            <person name="Amselem J."/>
            <person name="Cantarel B.L."/>
            <person name="Chiu R."/>
            <person name="Coutinho P.M."/>
            <person name="Feau N."/>
            <person name="Field M."/>
            <person name="Frey P."/>
            <person name="Gelhaye E."/>
            <person name="Goldberg J."/>
            <person name="Grabherr M.G."/>
            <person name="Kodira C.D."/>
            <person name="Kohler A."/>
            <person name="Kuees U."/>
            <person name="Lindquist E.A."/>
            <person name="Lucas S.M."/>
            <person name="Mago R."/>
            <person name="Mauceli E."/>
            <person name="Morin E."/>
            <person name="Murat C."/>
            <person name="Pangilinan J.L."/>
            <person name="Park R."/>
            <person name="Pearson M."/>
            <person name="Quesneville H."/>
            <person name="Rouhier N."/>
            <person name="Sakthikumar S."/>
            <person name="Salamov A.A."/>
            <person name="Schmutz J."/>
            <person name="Selles B."/>
            <person name="Shapiro H."/>
            <person name="Tanguay P."/>
            <person name="Tuskan G.A."/>
            <person name="Henrissat B."/>
            <person name="Van de Peer Y."/>
            <person name="Rouze P."/>
            <person name="Ellis J.G."/>
            <person name="Dodds P.N."/>
            <person name="Schein J.E."/>
            <person name="Zhong S."/>
            <person name="Hamelin R.C."/>
            <person name="Grigoriev I.V."/>
            <person name="Szabo L.J."/>
            <person name="Martin F."/>
        </authorList>
    </citation>
    <scope>NUCLEOTIDE SEQUENCE [LARGE SCALE GENOMIC DNA]</scope>
    <source>
        <strain evidence="3">98AG31 / pathotype 3-4-7</strain>
    </source>
</reference>
<evidence type="ECO:0000256" key="1">
    <source>
        <dbReference type="SAM" id="MobiDB-lite"/>
    </source>
</evidence>
<feature type="region of interest" description="Disordered" evidence="1">
    <location>
        <begin position="974"/>
        <end position="996"/>
    </location>
</feature>
<organism evidence="3">
    <name type="scientific">Melampsora larici-populina (strain 98AG31 / pathotype 3-4-7)</name>
    <name type="common">Poplar leaf rust fungus</name>
    <dbReference type="NCBI Taxonomy" id="747676"/>
    <lineage>
        <taxon>Eukaryota</taxon>
        <taxon>Fungi</taxon>
        <taxon>Dikarya</taxon>
        <taxon>Basidiomycota</taxon>
        <taxon>Pucciniomycotina</taxon>
        <taxon>Pucciniomycetes</taxon>
        <taxon>Pucciniales</taxon>
        <taxon>Melampsoraceae</taxon>
        <taxon>Melampsora</taxon>
    </lineage>
</organism>
<dbReference type="GeneID" id="18935063"/>
<dbReference type="EMBL" id="GL883091">
    <property type="protein sequence ID" value="EGG12431.1"/>
    <property type="molecule type" value="Genomic_DNA"/>
</dbReference>
<feature type="compositionally biased region" description="Basic and acidic residues" evidence="1">
    <location>
        <begin position="1"/>
        <end position="12"/>
    </location>
</feature>
<feature type="region of interest" description="Disordered" evidence="1">
    <location>
        <begin position="1"/>
        <end position="72"/>
    </location>
</feature>
<dbReference type="InParanoid" id="F4R6N0"/>
<dbReference type="Proteomes" id="UP000001072">
    <property type="component" value="Unassembled WGS sequence"/>
</dbReference>
<evidence type="ECO:0000313" key="2">
    <source>
        <dbReference type="EMBL" id="EGG12431.1"/>
    </source>
</evidence>
<evidence type="ECO:0008006" key="4">
    <source>
        <dbReference type="Google" id="ProtNLM"/>
    </source>
</evidence>
<protein>
    <recommendedName>
        <fullName evidence="4">GCM domain-containing protein</fullName>
    </recommendedName>
</protein>
<name>F4R6N0_MELLP</name>
<feature type="compositionally biased region" description="Acidic residues" evidence="1">
    <location>
        <begin position="51"/>
        <end position="68"/>
    </location>
</feature>
<accession>F4R6N0</accession>
<dbReference type="HOGENOM" id="CLU_005992_0_1_1"/>